<sequence>MHHLRVMRCGGAAPDRWAQLTEAEVELATARRALDARDVALAEARRSLRELAAAGVERTGALTASLAEALAQVNALTEQVSEHLARERAALRGRAEAEAALAALRSGGGLERSEEEVQAGVRVVVPEGEVGEAALLAEQLAERDGAILELRGRLAEAVQGLTHALGRAIQLLNANGGRVEGEAGIAAGAATLPYIYGTAAAAGAPATPAARPRRASASEASPAAAGQRLGDGGGSLPPRPPAATRLSYGTDQPDSVAGSSNDGRSPRESNNGAAAALREFAGAATAANFGGGGGGGGGTGMPYRTGSGMPMTPPGSPSTSPMQLSRSTSVAAAAPPPPAGPAATGSRSQDAPTAAPADVSGAAGGGPRRQDFYQMVYSAATAAAASTGPGNYGGGVGGVEAAEAEASRAAASAAASGLLSPAGAEGLRLRLLLQSASREVWALRNRLAAADAEAEAQREAQLEAVGGALDATGCLVSRLRAQLSGMRLRHAGPPLMARVQLAQRSLAAEEAEAKADAAAAEADAEAEPEAVAPPALALAEAAAARGDGESAAAEPRGGLAAPAALAAARRLLGEAAAHIAGLCAQAEAEAGLRAQAEEELAELRGLFEAYVQRTVAQVQGGLAVAGGGGA</sequence>
<gene>
    <name evidence="2" type="ORF">GPECTOR_56g340</name>
</gene>
<protein>
    <submittedName>
        <fullName evidence="2">Uncharacterized protein</fullName>
    </submittedName>
</protein>
<comment type="caution">
    <text evidence="2">The sequence shown here is derived from an EMBL/GenBank/DDBJ whole genome shotgun (WGS) entry which is preliminary data.</text>
</comment>
<reference evidence="3" key="1">
    <citation type="journal article" date="2016" name="Nat. Commun.">
        <title>The Gonium pectorale genome demonstrates co-option of cell cycle regulation during the evolution of multicellularity.</title>
        <authorList>
            <person name="Hanschen E.R."/>
            <person name="Marriage T.N."/>
            <person name="Ferris P.J."/>
            <person name="Hamaji T."/>
            <person name="Toyoda A."/>
            <person name="Fujiyama A."/>
            <person name="Neme R."/>
            <person name="Noguchi H."/>
            <person name="Minakuchi Y."/>
            <person name="Suzuki M."/>
            <person name="Kawai-Toyooka H."/>
            <person name="Smith D.R."/>
            <person name="Sparks H."/>
            <person name="Anderson J."/>
            <person name="Bakaric R."/>
            <person name="Luria V."/>
            <person name="Karger A."/>
            <person name="Kirschner M.W."/>
            <person name="Durand P.M."/>
            <person name="Michod R.E."/>
            <person name="Nozaki H."/>
            <person name="Olson B.J."/>
        </authorList>
    </citation>
    <scope>NUCLEOTIDE SEQUENCE [LARGE SCALE GENOMIC DNA]</scope>
    <source>
        <strain evidence="3">NIES-2863</strain>
    </source>
</reference>
<organism evidence="2 3">
    <name type="scientific">Gonium pectorale</name>
    <name type="common">Green alga</name>
    <dbReference type="NCBI Taxonomy" id="33097"/>
    <lineage>
        <taxon>Eukaryota</taxon>
        <taxon>Viridiplantae</taxon>
        <taxon>Chlorophyta</taxon>
        <taxon>core chlorophytes</taxon>
        <taxon>Chlorophyceae</taxon>
        <taxon>CS clade</taxon>
        <taxon>Chlamydomonadales</taxon>
        <taxon>Volvocaceae</taxon>
        <taxon>Gonium</taxon>
    </lineage>
</organism>
<dbReference type="Proteomes" id="UP000075714">
    <property type="component" value="Unassembled WGS sequence"/>
</dbReference>
<feature type="region of interest" description="Disordered" evidence="1">
    <location>
        <begin position="289"/>
        <end position="366"/>
    </location>
</feature>
<dbReference type="AlphaFoldDB" id="A0A150G5Z6"/>
<feature type="region of interest" description="Disordered" evidence="1">
    <location>
        <begin position="207"/>
        <end position="271"/>
    </location>
</feature>
<evidence type="ECO:0000313" key="2">
    <source>
        <dbReference type="EMBL" id="KXZ45244.1"/>
    </source>
</evidence>
<keyword evidence="3" id="KW-1185">Reference proteome</keyword>
<proteinExistence type="predicted"/>
<name>A0A150G5Z6_GONPE</name>
<feature type="compositionally biased region" description="Gly residues" evidence="1">
    <location>
        <begin position="289"/>
        <end position="300"/>
    </location>
</feature>
<evidence type="ECO:0000313" key="3">
    <source>
        <dbReference type="Proteomes" id="UP000075714"/>
    </source>
</evidence>
<dbReference type="EMBL" id="LSYV01000057">
    <property type="protein sequence ID" value="KXZ45244.1"/>
    <property type="molecule type" value="Genomic_DNA"/>
</dbReference>
<feature type="compositionally biased region" description="Polar residues" evidence="1">
    <location>
        <begin position="247"/>
        <end position="271"/>
    </location>
</feature>
<accession>A0A150G5Z6</accession>
<evidence type="ECO:0000256" key="1">
    <source>
        <dbReference type="SAM" id="MobiDB-lite"/>
    </source>
</evidence>
<feature type="compositionally biased region" description="Low complexity" evidence="1">
    <location>
        <begin position="207"/>
        <end position="226"/>
    </location>
</feature>